<dbReference type="GO" id="GO:0004402">
    <property type="term" value="F:histone acetyltransferase activity"/>
    <property type="evidence" value="ECO:0007669"/>
    <property type="project" value="InterPro"/>
</dbReference>
<comment type="catalytic activity">
    <reaction evidence="5">
        <text>L-lysyl-[protein] + acetyl-CoA = N(6)-acetyl-L-lysyl-[protein] + CoA + H(+)</text>
        <dbReference type="Rhea" id="RHEA:45948"/>
        <dbReference type="Rhea" id="RHEA-COMP:9752"/>
        <dbReference type="Rhea" id="RHEA-COMP:10731"/>
        <dbReference type="ChEBI" id="CHEBI:15378"/>
        <dbReference type="ChEBI" id="CHEBI:29969"/>
        <dbReference type="ChEBI" id="CHEBI:57287"/>
        <dbReference type="ChEBI" id="CHEBI:57288"/>
        <dbReference type="ChEBI" id="CHEBI:61930"/>
        <dbReference type="EC" id="2.3.1.48"/>
    </reaction>
</comment>
<dbReference type="InterPro" id="IPR016181">
    <property type="entry name" value="Acyl_CoA_acyltransferase"/>
</dbReference>
<dbReference type="GO" id="GO:0031509">
    <property type="term" value="P:subtelomeric heterochromatin formation"/>
    <property type="evidence" value="ECO:0007669"/>
    <property type="project" value="InterPro"/>
</dbReference>
<dbReference type="OrthoDB" id="10253098at2759"/>
<comment type="similarity">
    <text evidence="1">Belongs to the HAT1 family.</text>
</comment>
<dbReference type="EMBL" id="CAAALY010058792">
    <property type="protein sequence ID" value="VEL22869.1"/>
    <property type="molecule type" value="Genomic_DNA"/>
</dbReference>
<dbReference type="InterPro" id="IPR017380">
    <property type="entry name" value="Hist_AcTrfase_B-typ_cat-su"/>
</dbReference>
<evidence type="ECO:0000313" key="8">
    <source>
        <dbReference type="Proteomes" id="UP000784294"/>
    </source>
</evidence>
<organism evidence="7 8">
    <name type="scientific">Protopolystoma xenopodis</name>
    <dbReference type="NCBI Taxonomy" id="117903"/>
    <lineage>
        <taxon>Eukaryota</taxon>
        <taxon>Metazoa</taxon>
        <taxon>Spiralia</taxon>
        <taxon>Lophotrochozoa</taxon>
        <taxon>Platyhelminthes</taxon>
        <taxon>Monogenea</taxon>
        <taxon>Polyopisthocotylea</taxon>
        <taxon>Polystomatidea</taxon>
        <taxon>Polystomatidae</taxon>
        <taxon>Protopolystoma</taxon>
    </lineage>
</organism>
<dbReference type="AlphaFoldDB" id="A0A3S4ZYE4"/>
<keyword evidence="4" id="KW-0012">Acyltransferase</keyword>
<protein>
    <recommendedName>
        <fullName evidence="2">histone acetyltransferase</fullName>
        <ecNumber evidence="2">2.3.1.48</ecNumber>
    </recommendedName>
</protein>
<dbReference type="Proteomes" id="UP000784294">
    <property type="component" value="Unassembled WGS sequence"/>
</dbReference>
<keyword evidence="3" id="KW-0808">Transferase</keyword>
<evidence type="ECO:0000259" key="6">
    <source>
        <dbReference type="Pfam" id="PF10394"/>
    </source>
</evidence>
<evidence type="ECO:0000256" key="4">
    <source>
        <dbReference type="ARBA" id="ARBA00023315"/>
    </source>
</evidence>
<evidence type="ECO:0000256" key="1">
    <source>
        <dbReference type="ARBA" id="ARBA00010543"/>
    </source>
</evidence>
<sequence length="266" mass="30745">MFANVLEYKANACEAITFKLSMTIYFHGLVRTVFDVTLADSFKPEMTHQIFGPKEIIFGYKNLSVNILCLAGSLETFVDTEYASKISTKLAKGTEPHDILESLTKSYEFELIKTRADFESKVIQEIHFKPFGTVRNKYTSDNGSKSFSIYYIEPGMEDFEEFKVLHKRMQSFLPFFVDGASFIDSDDSQWCYYTLYESYFSEMDVPCFAFVGFMTVYKFYAYPESIRPRISQVLILPPFQKQGHGTQFVQTFYNDFVPVSKVLDIA</sequence>
<reference evidence="7" key="1">
    <citation type="submission" date="2018-11" db="EMBL/GenBank/DDBJ databases">
        <authorList>
            <consortium name="Pathogen Informatics"/>
        </authorList>
    </citation>
    <scope>NUCLEOTIDE SEQUENCE</scope>
</reference>
<dbReference type="GO" id="GO:0000781">
    <property type="term" value="C:chromosome, telomeric region"/>
    <property type="evidence" value="ECO:0007669"/>
    <property type="project" value="GOC"/>
</dbReference>
<accession>A0A3S4ZYE4</accession>
<dbReference type="InterPro" id="IPR037113">
    <property type="entry name" value="Hat1_N_sf"/>
</dbReference>
<dbReference type="PANTHER" id="PTHR12046">
    <property type="entry name" value="HISTONE ACETYLTRANSFERASE TYPE B CATALYTIC SUBUNIT"/>
    <property type="match status" value="1"/>
</dbReference>
<dbReference type="Gene3D" id="3.90.360.10">
    <property type="entry name" value="Histone acetyl transferase 1 (HAT1), N-terminal domain"/>
    <property type="match status" value="1"/>
</dbReference>
<dbReference type="EC" id="2.3.1.48" evidence="2"/>
<feature type="domain" description="Histone acetyl transferase HAT1 N-terminal" evidence="6">
    <location>
        <begin position="9"/>
        <end position="178"/>
    </location>
</feature>
<keyword evidence="8" id="KW-1185">Reference proteome</keyword>
<dbReference type="GO" id="GO:0005634">
    <property type="term" value="C:nucleus"/>
    <property type="evidence" value="ECO:0007669"/>
    <property type="project" value="InterPro"/>
</dbReference>
<gene>
    <name evidence="7" type="ORF">PXEA_LOCUS16309</name>
</gene>
<evidence type="ECO:0000313" key="7">
    <source>
        <dbReference type="EMBL" id="VEL22869.1"/>
    </source>
</evidence>
<dbReference type="SUPFAM" id="SSF55729">
    <property type="entry name" value="Acyl-CoA N-acyltransferases (Nat)"/>
    <property type="match status" value="1"/>
</dbReference>
<feature type="non-terminal residue" evidence="7">
    <location>
        <position position="266"/>
    </location>
</feature>
<dbReference type="Pfam" id="PF10394">
    <property type="entry name" value="Hat1_N"/>
    <property type="match status" value="1"/>
</dbReference>
<evidence type="ECO:0000256" key="5">
    <source>
        <dbReference type="ARBA" id="ARBA00048017"/>
    </source>
</evidence>
<name>A0A3S4ZYE4_9PLAT</name>
<comment type="caution">
    <text evidence="7">The sequence shown here is derived from an EMBL/GenBank/DDBJ whole genome shotgun (WGS) entry which is preliminary data.</text>
</comment>
<proteinExistence type="inferred from homology"/>
<dbReference type="InterPro" id="IPR019467">
    <property type="entry name" value="Hat1_N"/>
</dbReference>
<evidence type="ECO:0000256" key="3">
    <source>
        <dbReference type="ARBA" id="ARBA00022679"/>
    </source>
</evidence>
<evidence type="ECO:0000256" key="2">
    <source>
        <dbReference type="ARBA" id="ARBA00013184"/>
    </source>
</evidence>
<dbReference type="Gene3D" id="3.40.630.30">
    <property type="match status" value="1"/>
</dbReference>